<evidence type="ECO:0000313" key="9">
    <source>
        <dbReference type="Proteomes" id="UP000288246"/>
    </source>
</evidence>
<evidence type="ECO:0000256" key="2">
    <source>
        <dbReference type="ARBA" id="ARBA00022692"/>
    </source>
</evidence>
<dbReference type="PANTHER" id="PTHR21016:SF25">
    <property type="entry name" value="TM2 DOMAIN-CONTAINING PROTEIN DDB_G0277895-RELATED"/>
    <property type="match status" value="1"/>
</dbReference>
<feature type="region of interest" description="Disordered" evidence="5">
    <location>
        <begin position="1"/>
        <end position="33"/>
    </location>
</feature>
<evidence type="ECO:0000256" key="5">
    <source>
        <dbReference type="SAM" id="MobiDB-lite"/>
    </source>
</evidence>
<feature type="transmembrane region" description="Helical" evidence="6">
    <location>
        <begin position="92"/>
        <end position="114"/>
    </location>
</feature>
<keyword evidence="4 6" id="KW-0472">Membrane</keyword>
<dbReference type="OrthoDB" id="2004788at2"/>
<dbReference type="RefSeq" id="WP_124343369.1">
    <property type="nucleotide sequence ID" value="NZ_BHYL01000202.1"/>
</dbReference>
<sequence length="176" mass="17867">MSTTPPEGTGPAEPVDPTDLSKPQPPVAPPAPAYGGAAPAGAAYGAAAYGSQPGYGAPAESGKSFVATWLLAWFLGVLGVDRFYLGKVGTGILKLVTCGGLGIWALVDIILTLAGVQRDKAGRPLAGYEQHKKLAWIITAIGFILGFAGSAANQATITEQFDTSSAIVVVVQDVAV</sequence>
<feature type="domain" description="TM2" evidence="7">
    <location>
        <begin position="62"/>
        <end position="110"/>
    </location>
</feature>
<keyword evidence="2 6" id="KW-0812">Transmembrane</keyword>
<name>A0A401V1S7_9CELL</name>
<keyword evidence="3 6" id="KW-1133">Transmembrane helix</keyword>
<organism evidence="8 9">
    <name type="scientific">Cellulomonas algicola</name>
    <dbReference type="NCBI Taxonomy" id="2071633"/>
    <lineage>
        <taxon>Bacteria</taxon>
        <taxon>Bacillati</taxon>
        <taxon>Actinomycetota</taxon>
        <taxon>Actinomycetes</taxon>
        <taxon>Micrococcales</taxon>
        <taxon>Cellulomonadaceae</taxon>
        <taxon>Cellulomonas</taxon>
    </lineage>
</organism>
<evidence type="ECO:0000256" key="3">
    <source>
        <dbReference type="ARBA" id="ARBA00022989"/>
    </source>
</evidence>
<comment type="subcellular location">
    <subcellularLocation>
        <location evidence="1">Membrane</location>
        <topology evidence="1">Multi-pass membrane protein</topology>
    </subcellularLocation>
</comment>
<gene>
    <name evidence="8" type="ORF">CTKZ_24230</name>
</gene>
<protein>
    <recommendedName>
        <fullName evidence="7">TM2 domain-containing protein</fullName>
    </recommendedName>
</protein>
<dbReference type="InterPro" id="IPR007829">
    <property type="entry name" value="TM2"/>
</dbReference>
<feature type="compositionally biased region" description="Pro residues" evidence="5">
    <location>
        <begin position="23"/>
        <end position="32"/>
    </location>
</feature>
<accession>A0A401V1S7</accession>
<feature type="compositionally biased region" description="Low complexity" evidence="5">
    <location>
        <begin position="1"/>
        <end position="13"/>
    </location>
</feature>
<evidence type="ECO:0000256" key="1">
    <source>
        <dbReference type="ARBA" id="ARBA00004141"/>
    </source>
</evidence>
<evidence type="ECO:0000256" key="6">
    <source>
        <dbReference type="SAM" id="Phobius"/>
    </source>
</evidence>
<dbReference type="PANTHER" id="PTHR21016">
    <property type="entry name" value="BETA-AMYLOID BINDING PROTEIN-RELATED"/>
    <property type="match status" value="1"/>
</dbReference>
<feature type="transmembrane region" description="Helical" evidence="6">
    <location>
        <begin position="134"/>
        <end position="152"/>
    </location>
</feature>
<dbReference type="AlphaFoldDB" id="A0A401V1S7"/>
<dbReference type="EMBL" id="BHYL01000202">
    <property type="protein sequence ID" value="GCD20861.1"/>
    <property type="molecule type" value="Genomic_DNA"/>
</dbReference>
<dbReference type="InterPro" id="IPR050932">
    <property type="entry name" value="TM2D1-3-like"/>
</dbReference>
<dbReference type="Pfam" id="PF05154">
    <property type="entry name" value="TM2"/>
    <property type="match status" value="1"/>
</dbReference>
<evidence type="ECO:0000256" key="4">
    <source>
        <dbReference type="ARBA" id="ARBA00023136"/>
    </source>
</evidence>
<proteinExistence type="predicted"/>
<feature type="transmembrane region" description="Helical" evidence="6">
    <location>
        <begin position="66"/>
        <end position="85"/>
    </location>
</feature>
<dbReference type="GO" id="GO:0016020">
    <property type="term" value="C:membrane"/>
    <property type="evidence" value="ECO:0007669"/>
    <property type="project" value="UniProtKB-SubCell"/>
</dbReference>
<dbReference type="Proteomes" id="UP000288246">
    <property type="component" value="Unassembled WGS sequence"/>
</dbReference>
<comment type="caution">
    <text evidence="8">The sequence shown here is derived from an EMBL/GenBank/DDBJ whole genome shotgun (WGS) entry which is preliminary data.</text>
</comment>
<evidence type="ECO:0000313" key="8">
    <source>
        <dbReference type="EMBL" id="GCD20861.1"/>
    </source>
</evidence>
<evidence type="ECO:0000259" key="7">
    <source>
        <dbReference type="Pfam" id="PF05154"/>
    </source>
</evidence>
<keyword evidence="9" id="KW-1185">Reference proteome</keyword>
<reference evidence="8 9" key="1">
    <citation type="submission" date="2018-11" db="EMBL/GenBank/DDBJ databases">
        <title>Draft genome sequence of Cellulomonas takizawaensis strain TKZ-21.</title>
        <authorList>
            <person name="Yamamura H."/>
            <person name="Hayashi T."/>
            <person name="Hamada M."/>
            <person name="Serisawa Y."/>
            <person name="Matsuyama K."/>
            <person name="Nakagawa Y."/>
            <person name="Otoguro M."/>
            <person name="Yanagida F."/>
            <person name="Hayakawa M."/>
        </authorList>
    </citation>
    <scope>NUCLEOTIDE SEQUENCE [LARGE SCALE GENOMIC DNA]</scope>
    <source>
        <strain evidence="8 9">TKZ-21</strain>
    </source>
</reference>